<protein>
    <recommendedName>
        <fullName evidence="3">Transposase DDE domain-containing protein</fullName>
    </recommendedName>
</protein>
<organism evidence="1 2">
    <name type="scientific">Rubritalea halochordaticola</name>
    <dbReference type="NCBI Taxonomy" id="714537"/>
    <lineage>
        <taxon>Bacteria</taxon>
        <taxon>Pseudomonadati</taxon>
        <taxon>Verrucomicrobiota</taxon>
        <taxon>Verrucomicrobiia</taxon>
        <taxon>Verrucomicrobiales</taxon>
        <taxon>Rubritaleaceae</taxon>
        <taxon>Rubritalea</taxon>
    </lineage>
</organism>
<dbReference type="Proteomes" id="UP001424741">
    <property type="component" value="Unassembled WGS sequence"/>
</dbReference>
<evidence type="ECO:0008006" key="3">
    <source>
        <dbReference type="Google" id="ProtNLM"/>
    </source>
</evidence>
<accession>A0ABP9V388</accession>
<gene>
    <name evidence="1" type="ORF">Rhal01_03258</name>
</gene>
<sequence>MSTQGVEVSPPCKSIVWILTLAGTDDHTPQIRTQQDVSHIDRTCYTHAVLDQFEGSRGITSARTTVVAILGIDTDIIGVHRGTTLASGHAGCRGILVVGKIGILISPSACYRRTLGKPGCPPIKVDSSQELSVILKNTAGDSSRIFIDCTNIRPLIHGC</sequence>
<comment type="caution">
    <text evidence="1">The sequence shown here is derived from an EMBL/GenBank/DDBJ whole genome shotgun (WGS) entry which is preliminary data.</text>
</comment>
<evidence type="ECO:0000313" key="1">
    <source>
        <dbReference type="EMBL" id="GAA5497070.1"/>
    </source>
</evidence>
<reference evidence="1 2" key="1">
    <citation type="submission" date="2024-02" db="EMBL/GenBank/DDBJ databases">
        <title>Rubritalea halochordaticola NBRC 107102.</title>
        <authorList>
            <person name="Ichikawa N."/>
            <person name="Katano-Makiyama Y."/>
            <person name="Hidaka K."/>
        </authorList>
    </citation>
    <scope>NUCLEOTIDE SEQUENCE [LARGE SCALE GENOMIC DNA]</scope>
    <source>
        <strain evidence="1 2">NBRC 107102</strain>
    </source>
</reference>
<name>A0ABP9V388_9BACT</name>
<proteinExistence type="predicted"/>
<keyword evidence="2" id="KW-1185">Reference proteome</keyword>
<dbReference type="EMBL" id="BAABRL010000011">
    <property type="protein sequence ID" value="GAA5497070.1"/>
    <property type="molecule type" value="Genomic_DNA"/>
</dbReference>
<evidence type="ECO:0000313" key="2">
    <source>
        <dbReference type="Proteomes" id="UP001424741"/>
    </source>
</evidence>